<name>A0A9N9GWN1_9GLOM</name>
<proteinExistence type="predicted"/>
<evidence type="ECO:0000313" key="2">
    <source>
        <dbReference type="Proteomes" id="UP000789759"/>
    </source>
</evidence>
<organism evidence="1 2">
    <name type="scientific">Cetraspora pellucida</name>
    <dbReference type="NCBI Taxonomy" id="1433469"/>
    <lineage>
        <taxon>Eukaryota</taxon>
        <taxon>Fungi</taxon>
        <taxon>Fungi incertae sedis</taxon>
        <taxon>Mucoromycota</taxon>
        <taxon>Glomeromycotina</taxon>
        <taxon>Glomeromycetes</taxon>
        <taxon>Diversisporales</taxon>
        <taxon>Gigasporaceae</taxon>
        <taxon>Cetraspora</taxon>
    </lineage>
</organism>
<dbReference type="OrthoDB" id="342190at2759"/>
<comment type="caution">
    <text evidence="1">The sequence shown here is derived from an EMBL/GenBank/DDBJ whole genome shotgun (WGS) entry which is preliminary data.</text>
</comment>
<dbReference type="Proteomes" id="UP000789759">
    <property type="component" value="Unassembled WGS sequence"/>
</dbReference>
<keyword evidence="2" id="KW-1185">Reference proteome</keyword>
<dbReference type="GO" id="GO:1990879">
    <property type="term" value="C:CST complex"/>
    <property type="evidence" value="ECO:0007669"/>
    <property type="project" value="InterPro"/>
</dbReference>
<protein>
    <submittedName>
        <fullName evidence="1">10815_t:CDS:1</fullName>
    </submittedName>
</protein>
<dbReference type="Gene3D" id="2.40.50.140">
    <property type="entry name" value="Nucleic acid-binding proteins"/>
    <property type="match status" value="1"/>
</dbReference>
<evidence type="ECO:0000313" key="1">
    <source>
        <dbReference type="EMBL" id="CAG8635108.1"/>
    </source>
</evidence>
<dbReference type="InterPro" id="IPR012340">
    <property type="entry name" value="NA-bd_OB-fold"/>
</dbReference>
<dbReference type="InterPro" id="IPR029146">
    <property type="entry name" value="Ten1_animal_plant"/>
</dbReference>
<accession>A0A9N9GWN1</accession>
<sequence>MDVEHGATVFLYEIEDGNEWIEKEIRVIGTLKYIQLSTETAILEQYLNHSKHRLIVDTRLIENIGQYCSDDMIELFGKLTWDATPGPGIVSRNSQLPPEFRVNTSRQRVPMIRAHVIRDVQGINMTLYQEITKLRRRFNSKFNDLMESEELKAAQSRKDRLK</sequence>
<reference evidence="1" key="1">
    <citation type="submission" date="2021-06" db="EMBL/GenBank/DDBJ databases">
        <authorList>
            <person name="Kallberg Y."/>
            <person name="Tangrot J."/>
            <person name="Rosling A."/>
        </authorList>
    </citation>
    <scope>NUCLEOTIDE SEQUENCE</scope>
    <source>
        <strain evidence="1">FL966</strain>
    </source>
</reference>
<gene>
    <name evidence="1" type="ORF">CPELLU_LOCUS8578</name>
</gene>
<dbReference type="GO" id="GO:0003697">
    <property type="term" value="F:single-stranded DNA binding"/>
    <property type="evidence" value="ECO:0007669"/>
    <property type="project" value="InterPro"/>
</dbReference>
<dbReference type="AlphaFoldDB" id="A0A9N9GWN1"/>
<dbReference type="EMBL" id="CAJVQA010006155">
    <property type="protein sequence ID" value="CAG8635108.1"/>
    <property type="molecule type" value="Genomic_DNA"/>
</dbReference>
<dbReference type="Pfam" id="PF15490">
    <property type="entry name" value="Ten1_2"/>
    <property type="match status" value="1"/>
</dbReference>